<dbReference type="Pfam" id="PF16197">
    <property type="entry name" value="KAsynt_C_assoc"/>
    <property type="match status" value="1"/>
</dbReference>
<dbReference type="GO" id="GO:0008168">
    <property type="term" value="F:methyltransferase activity"/>
    <property type="evidence" value="ECO:0007669"/>
    <property type="project" value="UniProtKB-KW"/>
</dbReference>
<dbReference type="Pfam" id="PF00698">
    <property type="entry name" value="Acyl_transf_1"/>
    <property type="match status" value="1"/>
</dbReference>
<dbReference type="SMART" id="SM00823">
    <property type="entry name" value="PKS_PP"/>
    <property type="match status" value="1"/>
</dbReference>
<keyword evidence="7" id="KW-0560">Oxidoreductase</keyword>
<dbReference type="CDD" id="cd05930">
    <property type="entry name" value="A_NRPS"/>
    <property type="match status" value="1"/>
</dbReference>
<dbReference type="SUPFAM" id="SSF52151">
    <property type="entry name" value="FabD/lysophospholipase-like"/>
    <property type="match status" value="1"/>
</dbReference>
<keyword evidence="2" id="KW-0597">Phosphoprotein</keyword>
<dbReference type="GO" id="GO:0004315">
    <property type="term" value="F:3-oxoacyl-[acyl-carrier-protein] synthase activity"/>
    <property type="evidence" value="ECO:0007669"/>
    <property type="project" value="InterPro"/>
</dbReference>
<dbReference type="OrthoDB" id="329835at2759"/>
<dbReference type="InterPro" id="IPR018201">
    <property type="entry name" value="Ketoacyl_synth_AS"/>
</dbReference>
<dbReference type="Pfam" id="PF07993">
    <property type="entry name" value="NAD_binding_4"/>
    <property type="match status" value="1"/>
</dbReference>
<dbReference type="InterPro" id="IPR023213">
    <property type="entry name" value="CAT-like_dom_sf"/>
</dbReference>
<dbReference type="InterPro" id="IPR050091">
    <property type="entry name" value="PKS_NRPS_Biosynth_Enz"/>
</dbReference>
<dbReference type="PROSITE" id="PS00606">
    <property type="entry name" value="KS3_1"/>
    <property type="match status" value="1"/>
</dbReference>
<dbReference type="Gene3D" id="3.40.47.10">
    <property type="match status" value="1"/>
</dbReference>
<dbReference type="Gene3D" id="3.30.300.30">
    <property type="match status" value="1"/>
</dbReference>
<dbReference type="GO" id="GO:0031177">
    <property type="term" value="F:phosphopantetheine binding"/>
    <property type="evidence" value="ECO:0007669"/>
    <property type="project" value="InterPro"/>
</dbReference>
<dbReference type="InterPro" id="IPR000873">
    <property type="entry name" value="AMP-dep_synth/lig_dom"/>
</dbReference>
<keyword evidence="1" id="KW-0596">Phosphopantetheine</keyword>
<dbReference type="GO" id="GO:0016874">
    <property type="term" value="F:ligase activity"/>
    <property type="evidence" value="ECO:0007669"/>
    <property type="project" value="UniProtKB-KW"/>
</dbReference>
<dbReference type="InterPro" id="IPR045851">
    <property type="entry name" value="AMP-bd_C_sf"/>
</dbReference>
<dbReference type="InterPro" id="IPR009081">
    <property type="entry name" value="PP-bd_ACP"/>
</dbReference>
<dbReference type="Gene3D" id="3.10.129.110">
    <property type="entry name" value="Polyketide synthase dehydratase"/>
    <property type="match status" value="1"/>
</dbReference>
<dbReference type="Proteomes" id="UP000054516">
    <property type="component" value="Unassembled WGS sequence"/>
</dbReference>
<dbReference type="Gene3D" id="3.40.50.12780">
    <property type="entry name" value="N-terminal domain of ligase-like"/>
    <property type="match status" value="1"/>
</dbReference>
<dbReference type="Pfam" id="PF00550">
    <property type="entry name" value="PP-binding"/>
    <property type="match status" value="1"/>
</dbReference>
<dbReference type="Gene3D" id="3.40.50.720">
    <property type="entry name" value="NAD(P)-binding Rossmann-like Domain"/>
    <property type="match status" value="2"/>
</dbReference>
<feature type="domain" description="PKS/mFAS DH" evidence="12">
    <location>
        <begin position="946"/>
        <end position="1255"/>
    </location>
</feature>
<name>A0A1S7UQ25_ROSNE</name>
<dbReference type="CDD" id="cd19532">
    <property type="entry name" value="C_PKS-NRPS"/>
    <property type="match status" value="1"/>
</dbReference>
<dbReference type="Gene3D" id="3.30.559.10">
    <property type="entry name" value="Chloramphenicol acetyltransferase-like domain"/>
    <property type="match status" value="1"/>
</dbReference>
<dbReference type="GO" id="GO:0006633">
    <property type="term" value="P:fatty acid biosynthetic process"/>
    <property type="evidence" value="ECO:0007669"/>
    <property type="project" value="InterPro"/>
</dbReference>
<feature type="domain" description="Ketosynthase family 3 (KS3)" evidence="11">
    <location>
        <begin position="16"/>
        <end position="451"/>
    </location>
</feature>
<dbReference type="InterPro" id="IPR016039">
    <property type="entry name" value="Thiolase-like"/>
</dbReference>
<dbReference type="InterPro" id="IPR057326">
    <property type="entry name" value="KR_dom"/>
</dbReference>
<dbReference type="PROSITE" id="PS52019">
    <property type="entry name" value="PKS_MFAS_DH"/>
    <property type="match status" value="1"/>
</dbReference>
<dbReference type="Pfam" id="PF14765">
    <property type="entry name" value="PS-DH"/>
    <property type="match status" value="1"/>
</dbReference>
<dbReference type="InterPro" id="IPR049552">
    <property type="entry name" value="PKS_DH_N"/>
</dbReference>
<dbReference type="Pfam" id="PF00668">
    <property type="entry name" value="Condensation"/>
    <property type="match status" value="1"/>
</dbReference>
<dbReference type="InterPro" id="IPR013968">
    <property type="entry name" value="PKS_KR"/>
</dbReference>
<dbReference type="Gene3D" id="3.30.559.30">
    <property type="entry name" value="Nonribosomal peptide synthetase, condensation domain"/>
    <property type="match status" value="1"/>
</dbReference>
<dbReference type="GO" id="GO:0032259">
    <property type="term" value="P:methylation"/>
    <property type="evidence" value="ECO:0007669"/>
    <property type="project" value="UniProtKB-KW"/>
</dbReference>
<dbReference type="InterPro" id="IPR036291">
    <property type="entry name" value="NAD(P)-bd_dom_sf"/>
</dbReference>
<keyword evidence="4" id="KW-0489">Methyltransferase</keyword>
<dbReference type="SUPFAM" id="SSF47336">
    <property type="entry name" value="ACP-like"/>
    <property type="match status" value="1"/>
</dbReference>
<dbReference type="InterPro" id="IPR049900">
    <property type="entry name" value="PKS_mFAS_DH"/>
</dbReference>
<organism evidence="13">
    <name type="scientific">Rosellinia necatrix</name>
    <name type="common">White root-rot fungus</name>
    <dbReference type="NCBI Taxonomy" id="77044"/>
    <lineage>
        <taxon>Eukaryota</taxon>
        <taxon>Fungi</taxon>
        <taxon>Dikarya</taxon>
        <taxon>Ascomycota</taxon>
        <taxon>Pezizomycotina</taxon>
        <taxon>Sordariomycetes</taxon>
        <taxon>Xylariomycetidae</taxon>
        <taxon>Xylariales</taxon>
        <taxon>Xylariaceae</taxon>
        <taxon>Rosellinia</taxon>
    </lineage>
</organism>
<dbReference type="SUPFAM" id="SSF56801">
    <property type="entry name" value="Acetyl-CoA synthetase-like"/>
    <property type="match status" value="1"/>
</dbReference>
<evidence type="ECO:0000256" key="5">
    <source>
        <dbReference type="ARBA" id="ARBA00022679"/>
    </source>
</evidence>
<dbReference type="GO" id="GO:0004312">
    <property type="term" value="F:fatty acid synthase activity"/>
    <property type="evidence" value="ECO:0007669"/>
    <property type="project" value="TreeGrafter"/>
</dbReference>
<dbReference type="InterPro" id="IPR042104">
    <property type="entry name" value="PKS_dehydratase_sf"/>
</dbReference>
<sequence length="3819" mass="420698">MAAKLPSRTQSAGNVPGRIAIIGCGCRLPGGVNTSSKLWELLREPRDLSEKISSQRFNPEGFYHENGAHRGTSNVMNAYLLGTDHRHFDARFFQTKPSEANAMDPQQRILLETVYGAIESSGLKLSEMRGSDTAVYVGAMGGDYNDLILRGTHALPTYLSTGTARSILSNRISYFFDWHGPSLTVDTACSSSLVALDEAVQVLQRGKSRVAVVAGSNLILGPETFIAESSLNMLSPTGRCRMWDASADGYARGEGFVAMILKRLEDALEDRDHIEAVVCATGVNQDGRTKGITSPSSAAQASLIRQVYRSAGLDVGVEADRCQYLEAHGTGTPLGDPTEAAAIENAFFQGIKDGISDAPLYVGSIKTVIGHTEGTAGLAGVLKATLALKYGFIPPNLHFHQLSPRVEPFYQHLRVPQAIIPWPKLPEGAPRRASVNSFGFGGTNAHIILESFPMKPVSSLDKPVTMTCPSPFNFSAASEKALRRSVGTYVEYLKSATSIRLDDLAFTLSRRRSSFPYRWSTGAFSKESLIFNMSSWLEKEITVVDGREKPKSAGILGIFTGQGAQWAGMAQTLIKSSPLASNIVDELDKYLQELQVDDRPDWSLREELLRDASSSRINESQLAQPLCTAVQIVLVDLLHAAKVKLTAVVGHSSGEIAAAYATGYLPRRDALYVAYFRGVHTSASRGPKGEPGAMMVVETTAADAYELCDFPGLRGRVSVAAVNSTTNVTLSGDQDAILIMQSAFQDEGKYTRILKVDKAYHSHHMIPCATRYLAALSACDIHVQECESRELCWFSSVHGSLADSERGIFKDTYWERNMVQPVLFREAVANAVNADRTYSIVVEIGPHPALKRPVLQTFDDYGSEKPPYIVMLRRGQNSMETISKAFGAIWSELGDEGIDIESLLRDNGCKPSLLKGLPPYSWDHDRIYWHESQTSRAFRQRPQTTHELLGAILPDGTTQQRRWRNVLSLEELPWLQGHKLQGLVVFPAAGYIVMALESCMFIANGSTVQIVELKDVRIERPIIFDDQTVAVEIMFTLTDISHDLKKTGFVSAKFDCFAALPEGSPTMTLMAYGKVRVRLGEFVPSALSPRLPEPSNLIPVDTDRLYSSLSSIGYEYTRPFCCLSNIRRKYGVARGTIDNPLHHIDAKSSYLIHPSTLDSAIQGTLVAYSWPGDGMLASIQVPTHIERVVVNVPLSRSSLLESGILSFDCELAQGKGRSICGDIGIYPSELPDGDNYAFLRIEGLHNSPVSNLTEADDRIVFEEVCWGMETPDATKVTRSNKETALALLADHVSFRYPHMSILEVSDRGGSVTTKILSQIGTNFGSYTLLLPFRDDVASHGVIAYPNTETMTLNIHSEVSPQQFLKHAYDVAIVNGFGDDTKSIECMARNLHLLLKPGGHLLLAQPLGCDALSQDYFISSGQFNTSLLAAGFSGIDSMSNVPGATVITTQALDYRMVALRKPLLYQWEMLTTQSIFIICNHSSSTSTLVNALRGVLVTHLSDVVLIDGLDNPAITNIPSDALVISLVDLEGPVLHRLTPIMLRGLISLLDQSRVILWVTNSCQGDDPYASMIVGFGRTLLLERTNLHLQFLDVSSALSDTAERIAESLLRLRGGVEWLKHHDEGKIPLLWTIEPELSLGVDGLLMIPRVMPCQERNDRYNSGRREITKQRHSSTCIIETRYDEAAVSYTLVQRHSPVYAQSSFGIRNLDVVVRYSSLLAIMTENSGYLFVVLGEVPETGDKVLGFSEIQASRVSIPPEWCVPISKDSPQQDSLAAFAKVCNILFAAALLSRTAPGDVMLVHEPPHELALALLELAQLKSVTVRFLTTSSTNLGLPWLYCHPDSSSHSFKSRLPRNISVFITNSQISEDIQAKVSSILPRSHLQLDLKSVFSRTASVSALPAFYDERQRLRLSCVRANPTANLQGRSCDFGDLPNFDASLDEMVVVDWTVPKVVTTKLNPVDSDAMFSRWKTYLLVGLAGELGQSLAGWMVKHGARFIVLTSRTPRVDQSWLDSFENTGATIHVYTNDVTNKTQLQMLIREIEEILPPIAGVANGAMVLEDTPVAEIDVNKFEKVLRPKVQGSANLDDVFGATPLEFFILFSSVAAIVGNKGQSSYSAANAFMCSLATRRRKRGLAASVIHIGAIVGTGYLTREVSQNVQDYLRKAGYLWMSEHEFHQVFAEGVLASDPISSSNHEILSGIHVGMNGEDKAVWYANPKFQHCVSTKTKAAVHRENPKYRLPLKKQIESALYPEEVRVIIADRLSRKLEETLLMDAQPGILEMTADELGIDSLVATTLRSWFLTDLAVDIPIMKILSGMTFRKLLDYAVDRLPQSILPTLPNDKNSHISYESKPSIIEADDLLTQPELAAHPIRHRTTMAANLFPLSFAQLRFWFLQSLLEDKTTFNVTCMLSLTGPLIVDQLERAVDTVGQRHEGLRTSFLQREGKSWQCVLKKPVLHLETKAVISEPEALTEFQRMEKHIFDLEAGETMKILLLVLSPLSHYLIISYHHINMDGASLVTLVKDLANVYVGEKPLDPLIQYPRYSEQQHQDYDSGKWQRQVMYWKREYSDLPPPLPILSLSHVTTRKPLDHYDSYLAKAQVGKATRHRIGHICGELKVTAFQFFVTIFRTLLVRFSGVEDLCIGIVEAGRKESASIGSIGNFINVLPLRLRSPLSCSFADGLRETCAKACAALLNADVPIDILLTELGIERDARQMPLFQSLVDYRNVQEKQKFGDCEVQGLLYSVGRTGYDISMDIIDDPAGDCTVTMMVQKNIYTEHVAQILLEAFLEMTAAFSEDTSLTLKFPALYSPARVADTLSCGRGPLFESKWTSLPEAVDYISQSQPEAIALKDGHGSLLTYKELTIAIDCIANALLGIIQELPDAEPRVAVLQIPGVHWVCSMLAIMKVGAAYVPLDLRSGIPRCTDILEESKASIILAHFGTMSETQALGYNDRVTVMDVDWLLQCSGTVGVLSRANSASIAAIIYTSGTSGTPKGIALTHGSLQSHMESVISLYDFKKEVVLQQSAQSFDASIFQVYLAMLTGGVCYIAPTTNRMEPSLITESIVAEGITTTIGVPSEYLSWLRYGDCAALKASAYRMMISVGEPFTRALAHQLQMIGKHDLRVLNMYGPSEVTFASSAIELSYNPSREISESIPLAGHTLPNYSVYILDNDLKPVPAGVPGQIAVSGAICSGYVNGDVTNSKQFVPNPFAQQEWNAEKWGKLYLTGDRGRFRESSGMLLFEGRIEGDTQIKLRGIRIEMQDIESNIISYAEGHIAEAIVSSRGEPPEFLVAHVVLSTKLGDSSMNGFELDLDKLLDRLPLPRYMRPAVINIIDAMPYTISGKIDRKAIGMLPLPSVPGSIKGTSKPLNPIETRLKSLWQSVLSGSGIPICTIDAQSDFFRLGGNSLLLIKLRYKIQESLGACISLLQLFEATCLSGMAATISHAQECTQSPRWNIDWNNETQVENLEQAHIPTYPAPHDSVQTVSETDGKNVVITGATGLLGRHILNALIDAPDIGRIDCIAVRHPEQLQRLANDRLGVYAGDLSDPYLGLSPPLAELIFSTADIIIHSGADVSFLKNYSSLRKSNVESTKALCRMIFTFRRSISTPAMFHYISTVGVAQLDSQISEFRPVSVASLLPPQDGTYGYVASKWASEIYLERLARHDLSNQANQLPASLQILIHRPSTIMTSDPSRNNDVVPNIITYCRRLCAVPQGLENCWKGWIDWVDIDQVVDGVMKHITSPPHASQSPTYFHHSGGNQLPVGELKSWLENREGTHMKEIPFDEWIQNAKQAGLDEMVAAYLEGISQGNAVKSPRVLKE</sequence>
<dbReference type="STRING" id="77044.A0A1S7UQ25"/>
<dbReference type="SUPFAM" id="SSF51735">
    <property type="entry name" value="NAD(P)-binding Rossmann-fold domains"/>
    <property type="match status" value="2"/>
</dbReference>
<evidence type="ECO:0000256" key="8">
    <source>
        <dbReference type="ARBA" id="ARBA00023268"/>
    </source>
</evidence>
<dbReference type="SMART" id="SM00825">
    <property type="entry name" value="PKS_KS"/>
    <property type="match status" value="1"/>
</dbReference>
<dbReference type="InterPro" id="IPR006162">
    <property type="entry name" value="Ppantetheine_attach_site"/>
</dbReference>
<feature type="domain" description="Carrier" evidence="10">
    <location>
        <begin position="2255"/>
        <end position="2329"/>
    </location>
</feature>
<dbReference type="SUPFAM" id="SSF52777">
    <property type="entry name" value="CoA-dependent acyltransferases"/>
    <property type="match status" value="2"/>
</dbReference>
<dbReference type="InterPro" id="IPR016036">
    <property type="entry name" value="Malonyl_transacylase_ACP-bd"/>
</dbReference>
<evidence type="ECO:0000313" key="13">
    <source>
        <dbReference type="EMBL" id="GAP85182.1"/>
    </source>
</evidence>
<dbReference type="InterPro" id="IPR020841">
    <property type="entry name" value="PKS_Beta-ketoAc_synthase_dom"/>
</dbReference>
<keyword evidence="13" id="KW-0378">Hydrolase</keyword>
<dbReference type="InterPro" id="IPR016035">
    <property type="entry name" value="Acyl_Trfase/lysoPLipase"/>
</dbReference>
<dbReference type="PANTHER" id="PTHR43775">
    <property type="entry name" value="FATTY ACID SYNTHASE"/>
    <property type="match status" value="1"/>
</dbReference>
<dbReference type="Pfam" id="PF08659">
    <property type="entry name" value="KR"/>
    <property type="match status" value="1"/>
</dbReference>
<dbReference type="Gene3D" id="3.40.50.150">
    <property type="entry name" value="Vaccinia Virus protein VP39"/>
    <property type="match status" value="1"/>
</dbReference>
<dbReference type="PANTHER" id="PTHR43775:SF20">
    <property type="entry name" value="HYBRID PKS-NRPS SYNTHETASE APDA"/>
    <property type="match status" value="1"/>
</dbReference>
<evidence type="ECO:0000313" key="14">
    <source>
        <dbReference type="Proteomes" id="UP000054516"/>
    </source>
</evidence>
<dbReference type="InterPro" id="IPR020806">
    <property type="entry name" value="PKS_PP-bd"/>
</dbReference>
<evidence type="ECO:0000256" key="6">
    <source>
        <dbReference type="ARBA" id="ARBA00022737"/>
    </source>
</evidence>
<dbReference type="InterPro" id="IPR014043">
    <property type="entry name" value="Acyl_transferase_dom"/>
</dbReference>
<keyword evidence="6" id="KW-0677">Repeat</keyword>
<feature type="active site" description="Proton donor; for dehydratase activity" evidence="9">
    <location>
        <position position="1158"/>
    </location>
</feature>
<evidence type="ECO:0000259" key="11">
    <source>
        <dbReference type="PROSITE" id="PS52004"/>
    </source>
</evidence>
<reference evidence="13" key="1">
    <citation type="submission" date="2016-03" db="EMBL/GenBank/DDBJ databases">
        <title>Draft genome sequence of Rosellinia necatrix.</title>
        <authorList>
            <person name="Kanematsu S."/>
        </authorList>
    </citation>
    <scope>NUCLEOTIDE SEQUENCE [LARGE SCALE GENOMIC DNA]</scope>
    <source>
        <strain evidence="13">W97</strain>
    </source>
</reference>
<dbReference type="InterPro" id="IPR013120">
    <property type="entry name" value="FAR_NAD-bd"/>
</dbReference>
<gene>
    <name evidence="13" type="ORF">SAMD00023353_2201190</name>
</gene>
<keyword evidence="3" id="KW-0436">Ligase</keyword>
<dbReference type="Gene3D" id="3.30.70.3290">
    <property type="match status" value="1"/>
</dbReference>
<dbReference type="SUPFAM" id="SSF53901">
    <property type="entry name" value="Thiolase-like"/>
    <property type="match status" value="1"/>
</dbReference>
<evidence type="ECO:0000256" key="2">
    <source>
        <dbReference type="ARBA" id="ARBA00022553"/>
    </source>
</evidence>
<dbReference type="InterPro" id="IPR014030">
    <property type="entry name" value="Ketoacyl_synth_N"/>
</dbReference>
<dbReference type="InterPro" id="IPR020845">
    <property type="entry name" value="AMP-binding_CS"/>
</dbReference>
<dbReference type="InterPro" id="IPR049551">
    <property type="entry name" value="PKS_DH_C"/>
</dbReference>
<protein>
    <submittedName>
        <fullName evidence="13">Putative acyl transferase acyl hydrolase lysophospholipase</fullName>
    </submittedName>
</protein>
<feature type="region of interest" description="C-terminal hotdog fold" evidence="9">
    <location>
        <begin position="1097"/>
        <end position="1255"/>
    </location>
</feature>
<proteinExistence type="predicted"/>
<dbReference type="PROSITE" id="PS50075">
    <property type="entry name" value="CARRIER"/>
    <property type="match status" value="2"/>
</dbReference>
<dbReference type="Gene3D" id="3.40.366.10">
    <property type="entry name" value="Malonyl-Coenzyme A Acyl Carrier Protein, domain 2"/>
    <property type="match status" value="1"/>
</dbReference>
<dbReference type="InterPro" id="IPR036736">
    <property type="entry name" value="ACP-like_sf"/>
</dbReference>
<dbReference type="InterPro" id="IPR029063">
    <property type="entry name" value="SAM-dependent_MTases_sf"/>
</dbReference>
<feature type="domain" description="Carrier" evidence="10">
    <location>
        <begin position="3368"/>
        <end position="3445"/>
    </location>
</feature>
<feature type="region of interest" description="N-terminal hotdog fold" evidence="9">
    <location>
        <begin position="946"/>
        <end position="1082"/>
    </location>
</feature>
<dbReference type="InterPro" id="IPR001242">
    <property type="entry name" value="Condensation_dom"/>
</dbReference>
<dbReference type="GO" id="GO:0016787">
    <property type="term" value="F:hydrolase activity"/>
    <property type="evidence" value="ECO:0007669"/>
    <property type="project" value="UniProtKB-KW"/>
</dbReference>
<dbReference type="InterPro" id="IPR001227">
    <property type="entry name" value="Ac_transferase_dom_sf"/>
</dbReference>
<dbReference type="InterPro" id="IPR014031">
    <property type="entry name" value="Ketoacyl_synth_C"/>
</dbReference>
<dbReference type="Pfam" id="PF02801">
    <property type="entry name" value="Ketoacyl-synt_C"/>
    <property type="match status" value="1"/>
</dbReference>
<dbReference type="GO" id="GO:0044550">
    <property type="term" value="P:secondary metabolite biosynthetic process"/>
    <property type="evidence" value="ECO:0007669"/>
    <property type="project" value="UniProtKB-ARBA"/>
</dbReference>
<dbReference type="Gene3D" id="1.10.1200.10">
    <property type="entry name" value="ACP-like"/>
    <property type="match status" value="1"/>
</dbReference>
<dbReference type="InterPro" id="IPR032821">
    <property type="entry name" value="PKS_assoc"/>
</dbReference>
<evidence type="ECO:0000256" key="3">
    <source>
        <dbReference type="ARBA" id="ARBA00022598"/>
    </source>
</evidence>
<dbReference type="CDD" id="cd00833">
    <property type="entry name" value="PKS"/>
    <property type="match status" value="1"/>
</dbReference>
<evidence type="ECO:0000256" key="1">
    <source>
        <dbReference type="ARBA" id="ARBA00022450"/>
    </source>
</evidence>
<dbReference type="SMART" id="SM00826">
    <property type="entry name" value="PKS_DH"/>
    <property type="match status" value="1"/>
</dbReference>
<keyword evidence="5 13" id="KW-0808">Transferase</keyword>
<dbReference type="GO" id="GO:0016491">
    <property type="term" value="F:oxidoreductase activity"/>
    <property type="evidence" value="ECO:0007669"/>
    <property type="project" value="UniProtKB-KW"/>
</dbReference>
<dbReference type="SUPFAM" id="SSF55048">
    <property type="entry name" value="Probable ACP-binding domain of malonyl-CoA ACP transacylase"/>
    <property type="match status" value="1"/>
</dbReference>
<dbReference type="SMART" id="SM00822">
    <property type="entry name" value="PKS_KR"/>
    <property type="match status" value="1"/>
</dbReference>
<evidence type="ECO:0000256" key="9">
    <source>
        <dbReference type="PROSITE-ProRule" id="PRU01363"/>
    </source>
</evidence>
<evidence type="ECO:0000259" key="12">
    <source>
        <dbReference type="PROSITE" id="PS52019"/>
    </source>
</evidence>
<evidence type="ECO:0000259" key="10">
    <source>
        <dbReference type="PROSITE" id="PS50075"/>
    </source>
</evidence>
<keyword evidence="8" id="KW-0511">Multifunctional enzyme</keyword>
<dbReference type="SMART" id="SM00827">
    <property type="entry name" value="PKS_AT"/>
    <property type="match status" value="1"/>
</dbReference>
<accession>A0A1S7UQ25</accession>
<dbReference type="InterPro" id="IPR020807">
    <property type="entry name" value="PKS_DH"/>
</dbReference>
<dbReference type="Pfam" id="PF00109">
    <property type="entry name" value="ketoacyl-synt"/>
    <property type="match status" value="1"/>
</dbReference>
<evidence type="ECO:0000256" key="7">
    <source>
        <dbReference type="ARBA" id="ARBA00023002"/>
    </source>
</evidence>
<feature type="active site" description="Proton acceptor; for dehydratase activity" evidence="9">
    <location>
        <position position="978"/>
    </location>
</feature>
<keyword evidence="14" id="KW-1185">Reference proteome</keyword>
<evidence type="ECO:0000256" key="4">
    <source>
        <dbReference type="ARBA" id="ARBA00022603"/>
    </source>
</evidence>
<dbReference type="Pfam" id="PF21089">
    <property type="entry name" value="PKS_DH_N"/>
    <property type="match status" value="1"/>
</dbReference>
<dbReference type="PROSITE" id="PS52004">
    <property type="entry name" value="KS3_2"/>
    <property type="match status" value="1"/>
</dbReference>
<dbReference type="PROSITE" id="PS00012">
    <property type="entry name" value="PHOSPHOPANTETHEINE"/>
    <property type="match status" value="1"/>
</dbReference>
<dbReference type="PROSITE" id="PS00455">
    <property type="entry name" value="AMP_BINDING"/>
    <property type="match status" value="1"/>
</dbReference>
<dbReference type="InterPro" id="IPR042099">
    <property type="entry name" value="ANL_N_sf"/>
</dbReference>
<dbReference type="EMBL" id="DF977467">
    <property type="protein sequence ID" value="GAP85182.1"/>
    <property type="molecule type" value="Genomic_DNA"/>
</dbReference>
<dbReference type="Pfam" id="PF00501">
    <property type="entry name" value="AMP-binding"/>
    <property type="match status" value="1"/>
</dbReference>